<keyword evidence="2" id="KW-1133">Transmembrane helix</keyword>
<organism evidence="3 4">
    <name type="scientific">Mycena chlorophos</name>
    <name type="common">Agaric fungus</name>
    <name type="synonym">Agaricus chlorophos</name>
    <dbReference type="NCBI Taxonomy" id="658473"/>
    <lineage>
        <taxon>Eukaryota</taxon>
        <taxon>Fungi</taxon>
        <taxon>Dikarya</taxon>
        <taxon>Basidiomycota</taxon>
        <taxon>Agaricomycotina</taxon>
        <taxon>Agaricomycetes</taxon>
        <taxon>Agaricomycetidae</taxon>
        <taxon>Agaricales</taxon>
        <taxon>Marasmiineae</taxon>
        <taxon>Mycenaceae</taxon>
        <taxon>Mycena</taxon>
    </lineage>
</organism>
<feature type="region of interest" description="Disordered" evidence="1">
    <location>
        <begin position="403"/>
        <end position="437"/>
    </location>
</feature>
<evidence type="ECO:0000256" key="1">
    <source>
        <dbReference type="SAM" id="MobiDB-lite"/>
    </source>
</evidence>
<evidence type="ECO:0000256" key="2">
    <source>
        <dbReference type="SAM" id="Phobius"/>
    </source>
</evidence>
<dbReference type="Proteomes" id="UP000815677">
    <property type="component" value="Unassembled WGS sequence"/>
</dbReference>
<feature type="transmembrane region" description="Helical" evidence="2">
    <location>
        <begin position="238"/>
        <end position="271"/>
    </location>
</feature>
<name>A0ABQ0M6P8_MYCCL</name>
<feature type="transmembrane region" description="Helical" evidence="2">
    <location>
        <begin position="325"/>
        <end position="345"/>
    </location>
</feature>
<dbReference type="EMBL" id="DF849740">
    <property type="protein sequence ID" value="GAT58537.1"/>
    <property type="molecule type" value="Genomic_DNA"/>
</dbReference>
<proteinExistence type="predicted"/>
<feature type="transmembrane region" description="Helical" evidence="2">
    <location>
        <begin position="292"/>
        <end position="319"/>
    </location>
</feature>
<feature type="transmembrane region" description="Helical" evidence="2">
    <location>
        <begin position="124"/>
        <end position="144"/>
    </location>
</feature>
<evidence type="ECO:0000313" key="4">
    <source>
        <dbReference type="Proteomes" id="UP000815677"/>
    </source>
</evidence>
<reference evidence="3" key="1">
    <citation type="submission" date="2014-09" db="EMBL/GenBank/DDBJ databases">
        <title>Genome sequence of the luminous mushroom Mycena chlorophos for searching fungal bioluminescence genes.</title>
        <authorList>
            <person name="Tanaka Y."/>
            <person name="Kasuga D."/>
            <person name="Oba Y."/>
            <person name="Hase S."/>
            <person name="Sato K."/>
            <person name="Oba Y."/>
            <person name="Sakakibara Y."/>
        </authorList>
    </citation>
    <scope>NUCLEOTIDE SEQUENCE</scope>
</reference>
<feature type="transmembrane region" description="Helical" evidence="2">
    <location>
        <begin position="83"/>
        <end position="103"/>
    </location>
</feature>
<gene>
    <name evidence="3" type="ORF">MCHLO_14961</name>
</gene>
<keyword evidence="2" id="KW-0472">Membrane</keyword>
<feature type="compositionally biased region" description="Polar residues" evidence="1">
    <location>
        <begin position="405"/>
        <end position="421"/>
    </location>
</feature>
<sequence>MSTSAQSVGLTVVWWSGGRRCIASRQSALITRNDAADGSLETLLRSSICLFFRLFSPSARAILFLRMLVTAPPSSPVAVGTTLIYYVSTLALVSLVFGAYTVIMFLSSRMLRKRGLKNATNRNLFLITLFSYLLSTAFWIYTFIQTAARLTTFVANPQSPSSSIPATHFFVTFNAIILLNFAISDALVVWRARLICAPEHRKYMLLPAFFVLITFLCVVTLIGMRIGGLFNGSLAKRYHFILAINVLQIAVIDLSLISNLCTTTVFAVTAWRHRETVRKGFKRTTTNGNRILQLLLESGLIYSGMALVTLATSFIRLPYNTLGDIMTPVSILCAGAYTPTILLLVHSKRSLSEPTFLGSLDLESSSDAPWASDLPPIFVDPTLVAPQQQHWLAEPKPMLVLPTPRMSSKSMVSDTSTTLSPDESRHRHKVSDAGTLV</sequence>
<keyword evidence="4" id="KW-1185">Reference proteome</keyword>
<evidence type="ECO:0000313" key="3">
    <source>
        <dbReference type="EMBL" id="GAT58537.1"/>
    </source>
</evidence>
<feature type="transmembrane region" description="Helical" evidence="2">
    <location>
        <begin position="204"/>
        <end position="226"/>
    </location>
</feature>
<feature type="transmembrane region" description="Helical" evidence="2">
    <location>
        <begin position="164"/>
        <end position="183"/>
    </location>
</feature>
<keyword evidence="2" id="KW-0812">Transmembrane</keyword>
<accession>A0ABQ0M6P8</accession>
<protein>
    <submittedName>
        <fullName evidence="3">Uncharacterized protein</fullName>
    </submittedName>
</protein>